<feature type="domain" description="DM10" evidence="6">
    <location>
        <begin position="1"/>
        <end position="35"/>
    </location>
</feature>
<dbReference type="InterPro" id="IPR034907">
    <property type="entry name" value="NDK-like_dom"/>
</dbReference>
<evidence type="ECO:0000259" key="6">
    <source>
        <dbReference type="PROSITE" id="PS51336"/>
    </source>
</evidence>
<dbReference type="InterPro" id="IPR006602">
    <property type="entry name" value="DM10_dom"/>
</dbReference>
<evidence type="ECO:0000313" key="8">
    <source>
        <dbReference type="Proteomes" id="UP001153636"/>
    </source>
</evidence>
<protein>
    <recommendedName>
        <fullName evidence="6">DM10 domain-containing protein</fullName>
    </recommendedName>
</protein>
<dbReference type="PROSITE" id="PS51374">
    <property type="entry name" value="NDPK_LIKE"/>
    <property type="match status" value="2"/>
</dbReference>
<sequence>MEDMFVGNTIKVYGRQIKITDYLDCRTQNYVGKFREKTCAILKPNIVDKMVEIISIIEHHNIMISKLRRCELTRKQALDLHANMKVLELVGENVVQKWMDLMGPAHPLETKKVAPNSLKAICGKDSEATNGFHDSLTVEDAFTELEFIFSNRDNTPESLAQFENTTCCLIKPHAIQEGKLEGIITTITNSPFKITGAHIVYLSSANADEFLEVYKGVVSDYNAFMLSYLNGPCVVSEIAGKIRNFTGPMDTDIA</sequence>
<keyword evidence="2" id="KW-0963">Cytoplasm</keyword>
<dbReference type="GO" id="GO:0005879">
    <property type="term" value="C:axonemal microtubule"/>
    <property type="evidence" value="ECO:0007669"/>
    <property type="project" value="TreeGrafter"/>
</dbReference>
<dbReference type="SUPFAM" id="SSF54919">
    <property type="entry name" value="Nucleoside diphosphate kinase, NDK"/>
    <property type="match status" value="2"/>
</dbReference>
<keyword evidence="3" id="KW-0206">Cytoskeleton</keyword>
<comment type="similarity">
    <text evidence="5">Belongs to the NDK family.</text>
</comment>
<gene>
    <name evidence="7" type="ORF">PSYICH_LOCUS1379</name>
</gene>
<evidence type="ECO:0000256" key="2">
    <source>
        <dbReference type="ARBA" id="ARBA00022490"/>
    </source>
</evidence>
<evidence type="ECO:0000256" key="4">
    <source>
        <dbReference type="ARBA" id="ARBA00023273"/>
    </source>
</evidence>
<evidence type="ECO:0000256" key="5">
    <source>
        <dbReference type="PROSITE-ProRule" id="PRU00706"/>
    </source>
</evidence>
<dbReference type="SMART" id="SM00562">
    <property type="entry name" value="NDK"/>
    <property type="match status" value="1"/>
</dbReference>
<proteinExistence type="inferred from homology"/>
<dbReference type="EMBL" id="OV651813">
    <property type="protein sequence ID" value="CAH1099599.1"/>
    <property type="molecule type" value="Genomic_DNA"/>
</dbReference>
<accession>A0A9P0CCQ4</accession>
<comment type="caution">
    <text evidence="5">Lacks conserved residue(s) required for the propagation of feature annotation.</text>
</comment>
<dbReference type="PANTHER" id="PTHR43109:SF2">
    <property type="entry name" value="NUCLEOSIDE DIPHOSPHATE KINASE 7"/>
    <property type="match status" value="1"/>
</dbReference>
<dbReference type="InterPro" id="IPR036850">
    <property type="entry name" value="NDK-like_dom_sf"/>
</dbReference>
<keyword evidence="4" id="KW-0966">Cell projection</keyword>
<name>A0A9P0CCQ4_9CUCU</name>
<comment type="subcellular location">
    <subcellularLocation>
        <location evidence="1">Cytoplasm</location>
        <location evidence="1">Cytoskeleton</location>
        <location evidence="1">Cilium axoneme</location>
    </subcellularLocation>
</comment>
<dbReference type="Proteomes" id="UP001153636">
    <property type="component" value="Chromosome 1"/>
</dbReference>
<evidence type="ECO:0000313" key="7">
    <source>
        <dbReference type="EMBL" id="CAH1099599.1"/>
    </source>
</evidence>
<dbReference type="AlphaFoldDB" id="A0A9P0CCQ4"/>
<keyword evidence="8" id="KW-1185">Reference proteome</keyword>
<organism evidence="7 8">
    <name type="scientific">Psylliodes chrysocephalus</name>
    <dbReference type="NCBI Taxonomy" id="3402493"/>
    <lineage>
        <taxon>Eukaryota</taxon>
        <taxon>Metazoa</taxon>
        <taxon>Ecdysozoa</taxon>
        <taxon>Arthropoda</taxon>
        <taxon>Hexapoda</taxon>
        <taxon>Insecta</taxon>
        <taxon>Pterygota</taxon>
        <taxon>Neoptera</taxon>
        <taxon>Endopterygota</taxon>
        <taxon>Coleoptera</taxon>
        <taxon>Polyphaga</taxon>
        <taxon>Cucujiformia</taxon>
        <taxon>Chrysomeloidea</taxon>
        <taxon>Chrysomelidae</taxon>
        <taxon>Galerucinae</taxon>
        <taxon>Alticini</taxon>
        <taxon>Psylliodes</taxon>
    </lineage>
</organism>
<evidence type="ECO:0000256" key="1">
    <source>
        <dbReference type="ARBA" id="ARBA00004430"/>
    </source>
</evidence>
<dbReference type="PROSITE" id="PS51336">
    <property type="entry name" value="DM10"/>
    <property type="match status" value="1"/>
</dbReference>
<evidence type="ECO:0000256" key="3">
    <source>
        <dbReference type="ARBA" id="ARBA00023212"/>
    </source>
</evidence>
<dbReference type="Pfam" id="PF00334">
    <property type="entry name" value="NDK"/>
    <property type="match status" value="2"/>
</dbReference>
<reference evidence="7" key="1">
    <citation type="submission" date="2022-01" db="EMBL/GenBank/DDBJ databases">
        <authorList>
            <person name="King R."/>
        </authorList>
    </citation>
    <scope>NUCLEOTIDE SEQUENCE</scope>
</reference>
<dbReference type="GO" id="GO:0005813">
    <property type="term" value="C:centrosome"/>
    <property type="evidence" value="ECO:0007669"/>
    <property type="project" value="TreeGrafter"/>
</dbReference>
<dbReference type="PANTHER" id="PTHR43109">
    <property type="entry name" value="NUCLEOSIDE DIPHOSPHATE KINASE 7"/>
    <property type="match status" value="1"/>
</dbReference>
<dbReference type="Gene3D" id="3.30.70.141">
    <property type="entry name" value="Nucleoside diphosphate kinase-like domain"/>
    <property type="match status" value="3"/>
</dbReference>
<dbReference type="OrthoDB" id="270127at2759"/>